<gene>
    <name evidence="2" type="ORF">SDC9_140131</name>
</gene>
<sequence length="69" mass="8338">MLLFVFIVVLAFLAGWYQVQYQDEKKLYQTLEDKYVRLQLMLGQEETKNLIQESYQYIDNQGVILKEKE</sequence>
<dbReference type="EMBL" id="VSSQ01039861">
    <property type="protein sequence ID" value="MPM92995.1"/>
    <property type="molecule type" value="Genomic_DNA"/>
</dbReference>
<evidence type="ECO:0000256" key="1">
    <source>
        <dbReference type="SAM" id="Coils"/>
    </source>
</evidence>
<reference evidence="2" key="1">
    <citation type="submission" date="2019-08" db="EMBL/GenBank/DDBJ databases">
        <authorList>
            <person name="Kucharzyk K."/>
            <person name="Murdoch R.W."/>
            <person name="Higgins S."/>
            <person name="Loffler F."/>
        </authorList>
    </citation>
    <scope>NUCLEOTIDE SEQUENCE</scope>
</reference>
<keyword evidence="1" id="KW-0175">Coiled coil</keyword>
<comment type="caution">
    <text evidence="2">The sequence shown here is derived from an EMBL/GenBank/DDBJ whole genome shotgun (WGS) entry which is preliminary data.</text>
</comment>
<organism evidence="2">
    <name type="scientific">bioreactor metagenome</name>
    <dbReference type="NCBI Taxonomy" id="1076179"/>
    <lineage>
        <taxon>unclassified sequences</taxon>
        <taxon>metagenomes</taxon>
        <taxon>ecological metagenomes</taxon>
    </lineage>
</organism>
<evidence type="ECO:0000313" key="2">
    <source>
        <dbReference type="EMBL" id="MPM92995.1"/>
    </source>
</evidence>
<feature type="coiled-coil region" evidence="1">
    <location>
        <begin position="21"/>
        <end position="48"/>
    </location>
</feature>
<proteinExistence type="predicted"/>
<dbReference type="AlphaFoldDB" id="A0A645DUN8"/>
<name>A0A645DUN8_9ZZZZ</name>
<protein>
    <submittedName>
        <fullName evidence="2">Uncharacterized protein</fullName>
    </submittedName>
</protein>
<accession>A0A645DUN8</accession>